<organism evidence="1 2">
    <name type="scientific">Microcystis viridis Mv_BB_P_19951000_S68D</name>
    <dbReference type="NCBI Taxonomy" id="2486270"/>
    <lineage>
        <taxon>Bacteria</taxon>
        <taxon>Bacillati</taxon>
        <taxon>Cyanobacteriota</taxon>
        <taxon>Cyanophyceae</taxon>
        <taxon>Oscillatoriophycideae</taxon>
        <taxon>Chroococcales</taxon>
        <taxon>Microcystaceae</taxon>
        <taxon>Microcystis</taxon>
    </lineage>
</organism>
<accession>A0A552HXH1</accession>
<evidence type="ECO:0000313" key="1">
    <source>
        <dbReference type="EMBL" id="TRU75926.1"/>
    </source>
</evidence>
<proteinExistence type="predicted"/>
<protein>
    <submittedName>
        <fullName evidence="1">Uncharacterized protein</fullName>
    </submittedName>
</protein>
<dbReference type="AlphaFoldDB" id="A0A552HXH1"/>
<comment type="caution">
    <text evidence="1">The sequence shown here is derived from an EMBL/GenBank/DDBJ whole genome shotgun (WGS) entry which is preliminary data.</text>
</comment>
<dbReference type="Proteomes" id="UP000320674">
    <property type="component" value="Unassembled WGS sequence"/>
</dbReference>
<gene>
    <name evidence="1" type="ORF">EWV77_07820</name>
</gene>
<name>A0A552HXH1_MICVR</name>
<evidence type="ECO:0000313" key="2">
    <source>
        <dbReference type="Proteomes" id="UP000320674"/>
    </source>
</evidence>
<sequence>MAYIQLSVISYQLSVISYQSSVISHQLSREAQLFVGWVSALRNIIGRWVSCFNPTYVHLIFNSTHPLISYQI</sequence>
<dbReference type="EMBL" id="SFAZ01000120">
    <property type="protein sequence ID" value="TRU75926.1"/>
    <property type="molecule type" value="Genomic_DNA"/>
</dbReference>
<reference evidence="1 2" key="1">
    <citation type="submission" date="2019-01" db="EMBL/GenBank/DDBJ databases">
        <title>Coherence of Microcystis species and biogeography revealed through population genomics.</title>
        <authorList>
            <person name="Perez-Carrascal O.M."/>
            <person name="Terrat Y."/>
            <person name="Giani A."/>
            <person name="Fortin N."/>
            <person name="Tromas N."/>
            <person name="Shapiro B.J."/>
        </authorList>
    </citation>
    <scope>NUCLEOTIDE SEQUENCE [LARGE SCALE GENOMIC DNA]</scope>
    <source>
        <strain evidence="1">Mv_BB_P_19951000_S68D</strain>
    </source>
</reference>